<proteinExistence type="predicted"/>
<dbReference type="Proteomes" id="UP000306319">
    <property type="component" value="Unassembled WGS sequence"/>
</dbReference>
<evidence type="ECO:0000313" key="1">
    <source>
        <dbReference type="EMBL" id="TGY78488.1"/>
    </source>
</evidence>
<evidence type="ECO:0000313" key="2">
    <source>
        <dbReference type="Proteomes" id="UP000306319"/>
    </source>
</evidence>
<gene>
    <name evidence="1" type="ORF">E5331_10375</name>
</gene>
<keyword evidence="2" id="KW-1185">Reference proteome</keyword>
<dbReference type="EMBL" id="SRYB01000013">
    <property type="protein sequence ID" value="TGY78488.1"/>
    <property type="molecule type" value="Genomic_DNA"/>
</dbReference>
<sequence length="1078" mass="120292">MKLTSFIPLLLAACPVVALADNAPKWLRDAAISPDGKTVAFTYKGDIFTVPVAGGEATQITSNEAYDGVPVWTRDGKSIVFLSTREGSDDIFITSAKGGTPRRLTTNSGNEKPLTFLNDSTLLFSASNLPGMNTARAPFSTQVYQININRQNPRPRLFLSQPMISADANAKGELLYQDRKGVEDVLRKHERSSGTADVWLYDNGKFSQLTNENWGNQSPVWGQGNTFYYVSEKDGTLNVWQASTTDKSAKQLTNFTKHPVRSLSSSDNGMLAFSWDGEIYTLKPGSQPQKLNIRITADEYDSDRVKNYARYGASDIAVSPEGKEVAFIIRGDLYVTDTEYKTTKRITNTPAQERIASFSPDGRTIVYDSDVDGIWQLFTAKIKNDKEKQFAYATDIVIEPLYKCETSAMQPQFSPDGKKVAFLENRTELKVIDLETKKVTTALDGKFNYSYSDGDIPFSWSPDSNWLLISYIGNGGWNNTDIALVKADGSEVVDLTESGYSDNSPKWALDGKALTYSTGRYGMKAHGSWGNQEDIILMVLDDEAWEKFNFSEEEMKLAEKAEEDSKKDESDSKDDKKKKKDKKGKKDKDAKADKKETKLDLANRRYRTRRLTDRSSNIYDYFLSPKGDKLYYIAAATEGGWNMNVVDLKKGETKVLLKGTAGSLYPDKKGENLFVLSYNGIKKVNLASSDTKDVTFDAPYDRKPSLERAYIFDHMAKQVEDKFYDENLHGVDWDYYTAHYREFLPYISNNRDFATLLSEILGELNASHTGGRYYGNGASLNTANLGAYFDENYTGDGLKVAEIFPRGPLAAKAANIKVGDIIMSIDGEKILADTDYFPLLEGKTGEKVRLEVKKADGKTEYVVVKPINSGSLSNMAYQRWVERNEQLADSLSGGKIGYVHVRGMDTQSFQTVYDRLLGKYRNCDAVVVDTRYNGGGWLHNDLAILLNGKEYVTFKPRGREIGHEPFAQWTKPSVMLVNESNYSDAHGSPYAYQALGIGEVVGAPIPGTMTAVWWETQIDPTIIFGIPQVTNVSEDGTILENTQLNPDILIYNRPGDVENGTDAQLEGAVRHLMQKVKK</sequence>
<accession>A0AC61REZ1</accession>
<name>A0AC61REZ1_9BACT</name>
<reference evidence="1" key="1">
    <citation type="submission" date="2019-04" db="EMBL/GenBank/DDBJ databases">
        <title>Microbes associate with the intestines of laboratory mice.</title>
        <authorList>
            <person name="Navarre W."/>
            <person name="Wong E."/>
            <person name="Huang K."/>
            <person name="Tropini C."/>
            <person name="Ng K."/>
            <person name="Yu B."/>
        </authorList>
    </citation>
    <scope>NUCLEOTIDE SEQUENCE</scope>
    <source>
        <strain evidence="1">NM04_E33</strain>
    </source>
</reference>
<organism evidence="1 2">
    <name type="scientific">Lepagella muris</name>
    <dbReference type="NCBI Taxonomy" id="3032870"/>
    <lineage>
        <taxon>Bacteria</taxon>
        <taxon>Pseudomonadati</taxon>
        <taxon>Bacteroidota</taxon>
        <taxon>Bacteroidia</taxon>
        <taxon>Bacteroidales</taxon>
        <taxon>Muribaculaceae</taxon>
        <taxon>Lepagella</taxon>
    </lineage>
</organism>
<protein>
    <submittedName>
        <fullName evidence="1">PDZ domain-containing protein</fullName>
    </submittedName>
</protein>
<comment type="caution">
    <text evidence="1">The sequence shown here is derived from an EMBL/GenBank/DDBJ whole genome shotgun (WGS) entry which is preliminary data.</text>
</comment>